<organism evidence="5 6">
    <name type="scientific">Apiospora marii</name>
    <dbReference type="NCBI Taxonomy" id="335849"/>
    <lineage>
        <taxon>Eukaryota</taxon>
        <taxon>Fungi</taxon>
        <taxon>Dikarya</taxon>
        <taxon>Ascomycota</taxon>
        <taxon>Pezizomycotina</taxon>
        <taxon>Sordariomycetes</taxon>
        <taxon>Xylariomycetidae</taxon>
        <taxon>Amphisphaeriales</taxon>
        <taxon>Apiosporaceae</taxon>
        <taxon>Apiospora</taxon>
    </lineage>
</organism>
<evidence type="ECO:0000313" key="5">
    <source>
        <dbReference type="EMBL" id="KAK8008649.1"/>
    </source>
</evidence>
<dbReference type="PANTHER" id="PTHR47431:SF1">
    <property type="entry name" value="ZN(II)2CYS6 TRANSCRIPTION FACTOR (EUROFUNG)"/>
    <property type="match status" value="1"/>
</dbReference>
<accession>A0ABR1RDH8</accession>
<feature type="compositionally biased region" description="Polar residues" evidence="3">
    <location>
        <begin position="1"/>
        <end position="15"/>
    </location>
</feature>
<proteinExistence type="predicted"/>
<gene>
    <name evidence="5" type="ORF">PG991_011200</name>
</gene>
<evidence type="ECO:0000259" key="4">
    <source>
        <dbReference type="PROSITE" id="PS50048"/>
    </source>
</evidence>
<evidence type="ECO:0000256" key="1">
    <source>
        <dbReference type="ARBA" id="ARBA00022723"/>
    </source>
</evidence>
<comment type="caution">
    <text evidence="5">The sequence shown here is derived from an EMBL/GenBank/DDBJ whole genome shotgun (WGS) entry which is preliminary data.</text>
</comment>
<sequence>MTRGTKTTANSQSQASTLDSSDPRPSSRTPRPAIRVSLACVQCRSKHMKCDATLPACKRCANEGKPCFYAKSRRGIRDQKKRSLISDKPAVIPTVESAELETQATNVPIANPIRDVEDGISVGWDPSVHVTLNSGTPAKHTPFDAYYSCFHVAHPFVLPKRSLLDQAITDPCSMHFLLMAINYIGSLYMPETRSDELGEAAYAAACAPLPITPQSVQGLLIMSLAAFGNTTFTYYSGWLHRANTIAQELGMHNKAFAAAAPDPVVAESYRRTYWGLYWLHVCRDVFDNRQLCDLPGDVDLPCDEWGNIPPPTSLVQYDIHSALGTAEFSSLAYLINLCRIIATYVLSYHNAPEDKKKNLFERADSLICDWLLKIPAWKLNLVNSEGSVDIALQQTIGLAHSARLRIRANVARDNLSLKESCSLGPSTGPSVGAQKVKCFGWHAINTEIQTADDMLALFRKPLDLGKFSPLLVSSIRCMALVYLDACVFQGFDTPVYREKLTMLARVLAVHAQIWEVSRGFAEELRDVVAEYLSPPTDPPEPSQDKIQPPVPGFAAEDAIGESAAIDFSDFSGLGTLDVWVRAIDQTVNASESV</sequence>
<protein>
    <recommendedName>
        <fullName evidence="4">Zn(2)-C6 fungal-type domain-containing protein</fullName>
    </recommendedName>
</protein>
<dbReference type="CDD" id="cd12148">
    <property type="entry name" value="fungal_TF_MHR"/>
    <property type="match status" value="1"/>
</dbReference>
<dbReference type="InterPro" id="IPR036864">
    <property type="entry name" value="Zn2-C6_fun-type_DNA-bd_sf"/>
</dbReference>
<evidence type="ECO:0000256" key="2">
    <source>
        <dbReference type="ARBA" id="ARBA00023242"/>
    </source>
</evidence>
<evidence type="ECO:0000313" key="6">
    <source>
        <dbReference type="Proteomes" id="UP001396898"/>
    </source>
</evidence>
<keyword evidence="6" id="KW-1185">Reference proteome</keyword>
<feature type="domain" description="Zn(2)-C6 fungal-type" evidence="4">
    <location>
        <begin position="39"/>
        <end position="69"/>
    </location>
</feature>
<keyword evidence="2" id="KW-0539">Nucleus</keyword>
<dbReference type="InterPro" id="IPR001138">
    <property type="entry name" value="Zn2Cys6_DnaBD"/>
</dbReference>
<dbReference type="PROSITE" id="PS00463">
    <property type="entry name" value="ZN2_CY6_FUNGAL_1"/>
    <property type="match status" value="1"/>
</dbReference>
<dbReference type="Gene3D" id="4.10.240.10">
    <property type="entry name" value="Zn(2)-C6 fungal-type DNA-binding domain"/>
    <property type="match status" value="1"/>
</dbReference>
<dbReference type="InterPro" id="IPR007219">
    <property type="entry name" value="XnlR_reg_dom"/>
</dbReference>
<dbReference type="PANTHER" id="PTHR47431">
    <property type="entry name" value="ZN(II)2CYS6 TRANSCRIPTION FACTOR (EUROFUNG)-RELATED"/>
    <property type="match status" value="1"/>
</dbReference>
<feature type="compositionally biased region" description="Low complexity" evidence="3">
    <location>
        <begin position="16"/>
        <end position="31"/>
    </location>
</feature>
<dbReference type="SMART" id="SM00066">
    <property type="entry name" value="GAL4"/>
    <property type="match status" value="1"/>
</dbReference>
<dbReference type="EMBL" id="JAQQWI010000016">
    <property type="protein sequence ID" value="KAK8008649.1"/>
    <property type="molecule type" value="Genomic_DNA"/>
</dbReference>
<reference evidence="5 6" key="1">
    <citation type="submission" date="2023-01" db="EMBL/GenBank/DDBJ databases">
        <title>Analysis of 21 Apiospora genomes using comparative genomics revels a genus with tremendous synthesis potential of carbohydrate active enzymes and secondary metabolites.</title>
        <authorList>
            <person name="Sorensen T."/>
        </authorList>
    </citation>
    <scope>NUCLEOTIDE SEQUENCE [LARGE SCALE GENOMIC DNA]</scope>
    <source>
        <strain evidence="5 6">CBS 20057</strain>
    </source>
</reference>
<keyword evidence="1" id="KW-0479">Metal-binding</keyword>
<dbReference type="Pfam" id="PF04082">
    <property type="entry name" value="Fungal_trans"/>
    <property type="match status" value="1"/>
</dbReference>
<feature type="region of interest" description="Disordered" evidence="3">
    <location>
        <begin position="1"/>
        <end position="31"/>
    </location>
</feature>
<dbReference type="SUPFAM" id="SSF57701">
    <property type="entry name" value="Zn2/Cys6 DNA-binding domain"/>
    <property type="match status" value="1"/>
</dbReference>
<dbReference type="PROSITE" id="PS50048">
    <property type="entry name" value="ZN2_CY6_FUNGAL_2"/>
    <property type="match status" value="1"/>
</dbReference>
<name>A0ABR1RDH8_9PEZI</name>
<dbReference type="Pfam" id="PF00172">
    <property type="entry name" value="Zn_clus"/>
    <property type="match status" value="1"/>
</dbReference>
<dbReference type="Proteomes" id="UP001396898">
    <property type="component" value="Unassembled WGS sequence"/>
</dbReference>
<evidence type="ECO:0000256" key="3">
    <source>
        <dbReference type="SAM" id="MobiDB-lite"/>
    </source>
</evidence>
<dbReference type="CDD" id="cd00067">
    <property type="entry name" value="GAL4"/>
    <property type="match status" value="1"/>
</dbReference>